<feature type="transmembrane region" description="Helical" evidence="7">
    <location>
        <begin position="120"/>
        <end position="138"/>
    </location>
</feature>
<dbReference type="EMBL" id="JAHZSS010000002">
    <property type="protein sequence ID" value="MBW8189867.1"/>
    <property type="molecule type" value="Genomic_DNA"/>
</dbReference>
<evidence type="ECO:0000256" key="7">
    <source>
        <dbReference type="SAM" id="Phobius"/>
    </source>
</evidence>
<keyword evidence="7" id="KW-0812">Transmembrane</keyword>
<dbReference type="InterPro" id="IPR036890">
    <property type="entry name" value="HATPase_C_sf"/>
</dbReference>
<dbReference type="Proteomes" id="UP001166251">
    <property type="component" value="Unassembled WGS sequence"/>
</dbReference>
<dbReference type="RefSeq" id="WP_220102548.1">
    <property type="nucleotide sequence ID" value="NZ_JAHZSS010000002.1"/>
</dbReference>
<name>A0ABS7EC12_9GAMM</name>
<dbReference type="PANTHER" id="PTHR44936">
    <property type="entry name" value="SENSOR PROTEIN CREC"/>
    <property type="match status" value="1"/>
</dbReference>
<gene>
    <name evidence="8" type="ORF">K0504_02370</name>
</gene>
<evidence type="ECO:0000256" key="2">
    <source>
        <dbReference type="ARBA" id="ARBA00012438"/>
    </source>
</evidence>
<feature type="transmembrane region" description="Helical" evidence="7">
    <location>
        <begin position="150"/>
        <end position="172"/>
    </location>
</feature>
<evidence type="ECO:0000256" key="6">
    <source>
        <dbReference type="ARBA" id="ARBA00022840"/>
    </source>
</evidence>
<dbReference type="GO" id="GO:0016301">
    <property type="term" value="F:kinase activity"/>
    <property type="evidence" value="ECO:0007669"/>
    <property type="project" value="UniProtKB-KW"/>
</dbReference>
<evidence type="ECO:0000256" key="5">
    <source>
        <dbReference type="ARBA" id="ARBA00022777"/>
    </source>
</evidence>
<evidence type="ECO:0000256" key="1">
    <source>
        <dbReference type="ARBA" id="ARBA00000085"/>
    </source>
</evidence>
<comment type="catalytic activity">
    <reaction evidence="1">
        <text>ATP + protein L-histidine = ADP + protein N-phospho-L-histidine.</text>
        <dbReference type="EC" id="2.7.13.3"/>
    </reaction>
</comment>
<feature type="transmembrane region" description="Helical" evidence="7">
    <location>
        <begin position="12"/>
        <end position="34"/>
    </location>
</feature>
<keyword evidence="7" id="KW-1133">Transmembrane helix</keyword>
<organism evidence="8 9">
    <name type="scientific">Neiella holothuriorum</name>
    <dbReference type="NCBI Taxonomy" id="2870530"/>
    <lineage>
        <taxon>Bacteria</taxon>
        <taxon>Pseudomonadati</taxon>
        <taxon>Pseudomonadota</taxon>
        <taxon>Gammaproteobacteria</taxon>
        <taxon>Alteromonadales</taxon>
        <taxon>Echinimonadaceae</taxon>
        <taxon>Neiella</taxon>
    </lineage>
</organism>
<dbReference type="InterPro" id="IPR050980">
    <property type="entry name" value="2C_sensor_his_kinase"/>
</dbReference>
<evidence type="ECO:0000313" key="8">
    <source>
        <dbReference type="EMBL" id="MBW8189867.1"/>
    </source>
</evidence>
<comment type="caution">
    <text evidence="8">The sequence shown here is derived from an EMBL/GenBank/DDBJ whole genome shotgun (WGS) entry which is preliminary data.</text>
</comment>
<reference evidence="8" key="1">
    <citation type="submission" date="2021-07" db="EMBL/GenBank/DDBJ databases">
        <title>Neiella marina sp. nov., isolated from the intestinal content of sea cucumber Apostichopus japonicus.</title>
        <authorList>
            <person name="Bai X."/>
        </authorList>
    </citation>
    <scope>NUCLEOTIDE SEQUENCE</scope>
    <source>
        <strain evidence="8">126</strain>
    </source>
</reference>
<evidence type="ECO:0000256" key="3">
    <source>
        <dbReference type="ARBA" id="ARBA00022679"/>
    </source>
</evidence>
<evidence type="ECO:0000313" key="9">
    <source>
        <dbReference type="Proteomes" id="UP001166251"/>
    </source>
</evidence>
<accession>A0ABS7EC12</accession>
<keyword evidence="3" id="KW-0808">Transferase</keyword>
<dbReference type="PANTHER" id="PTHR44936:SF10">
    <property type="entry name" value="SENSOR PROTEIN RSTB"/>
    <property type="match status" value="1"/>
</dbReference>
<sequence length="422" mass="46312">MTVTPAITAMRHWLRLTQLRWSLLTVEVLLLIVWADGEPLPWLCWFALLGQLLQQIISVLAPRLRLPITPATLTFHLVLDVTLLSCLLYATGGATNAYVSALLLPIALAGVMLTGWQVMVVLVAAIAGYSSMVFWLPLEIHHIHDMQSHFVGMWVNFLLSALVVVFVVAAIARELRQRDAQLAQQQLAALRQQQLLAMGTAAAQTVHDMATPIATLGLLQEELTEQDPNNPDVQAMSKPLEQCQQSLASLRQLAAELRQQKVKQLAVADLANQLIERCRLMWPEVNWQSHCAVADSIIEADNSLLPALLNIMQNAAGACAELSSAGVEMSDSILTQDDGRRYWQLQIKNPFAGDRHQLQQAGEQLVSSAHGFGMALMLSRSVIERFGGTLTVSADGSQNEPQEEELMMAVSINLPLAEVSDG</sequence>
<feature type="transmembrane region" description="Helical" evidence="7">
    <location>
        <begin position="73"/>
        <end position="91"/>
    </location>
</feature>
<keyword evidence="4" id="KW-0547">Nucleotide-binding</keyword>
<dbReference type="EC" id="2.7.13.3" evidence="2"/>
<keyword evidence="9" id="KW-1185">Reference proteome</keyword>
<feature type="transmembrane region" description="Helical" evidence="7">
    <location>
        <begin position="40"/>
        <end position="61"/>
    </location>
</feature>
<keyword evidence="7" id="KW-0472">Membrane</keyword>
<proteinExistence type="predicted"/>
<evidence type="ECO:0000256" key="4">
    <source>
        <dbReference type="ARBA" id="ARBA00022741"/>
    </source>
</evidence>
<protein>
    <recommendedName>
        <fullName evidence="2">histidine kinase</fullName>
        <ecNumber evidence="2">2.7.13.3</ecNumber>
    </recommendedName>
</protein>
<keyword evidence="5 8" id="KW-0418">Kinase</keyword>
<dbReference type="SUPFAM" id="SSF55874">
    <property type="entry name" value="ATPase domain of HSP90 chaperone/DNA topoisomerase II/histidine kinase"/>
    <property type="match status" value="1"/>
</dbReference>
<dbReference type="Gene3D" id="3.30.565.10">
    <property type="entry name" value="Histidine kinase-like ATPase, C-terminal domain"/>
    <property type="match status" value="1"/>
</dbReference>
<keyword evidence="6" id="KW-0067">ATP-binding</keyword>